<reference evidence="3" key="1">
    <citation type="submission" date="2020-02" db="EMBL/GenBank/DDBJ databases">
        <authorList>
            <person name="Meier V. D."/>
        </authorList>
    </citation>
    <scope>NUCLEOTIDE SEQUENCE</scope>
    <source>
        <strain evidence="3">AVDCRST_MAG77</strain>
    </source>
</reference>
<dbReference type="InterPro" id="IPR003425">
    <property type="entry name" value="CCB3/YggT"/>
</dbReference>
<keyword evidence="2" id="KW-0812">Transmembrane</keyword>
<accession>A0A6J4KIW0</accession>
<dbReference type="GO" id="GO:0016020">
    <property type="term" value="C:membrane"/>
    <property type="evidence" value="ECO:0007669"/>
    <property type="project" value="InterPro"/>
</dbReference>
<evidence type="ECO:0000256" key="1">
    <source>
        <dbReference type="ARBA" id="ARBA00010894"/>
    </source>
</evidence>
<comment type="similarity">
    <text evidence="1">Belongs to the YggT family.</text>
</comment>
<gene>
    <name evidence="3" type="ORF">AVDCRST_MAG77-6171</name>
</gene>
<evidence type="ECO:0000256" key="2">
    <source>
        <dbReference type="SAM" id="Phobius"/>
    </source>
</evidence>
<name>A0A6J4KIW0_9CHLR</name>
<feature type="transmembrane region" description="Helical" evidence="2">
    <location>
        <begin position="12"/>
        <end position="33"/>
    </location>
</feature>
<keyword evidence="2" id="KW-0472">Membrane</keyword>
<dbReference type="AlphaFoldDB" id="A0A6J4KIW0"/>
<proteinExistence type="inferred from homology"/>
<dbReference type="EMBL" id="CADCTC010000324">
    <property type="protein sequence ID" value="CAA9307231.1"/>
    <property type="molecule type" value="Genomic_DNA"/>
</dbReference>
<organism evidence="3">
    <name type="scientific">uncultured Chloroflexota bacterium</name>
    <dbReference type="NCBI Taxonomy" id="166587"/>
    <lineage>
        <taxon>Bacteria</taxon>
        <taxon>Bacillati</taxon>
        <taxon>Chloroflexota</taxon>
        <taxon>environmental samples</taxon>
    </lineage>
</organism>
<sequence length="94" mass="10503">MSFDVFNFAISFVDLLVTVLFWAILLRSIFTWFDQTGSSPISRILFEVTEPIIAPLRRVVPSVGMLDLSPMVAMILVQLIGRVVVQVLYTAGGR</sequence>
<evidence type="ECO:0000313" key="3">
    <source>
        <dbReference type="EMBL" id="CAA9307231.1"/>
    </source>
</evidence>
<protein>
    <submittedName>
        <fullName evidence="3">Integral membrane protein YggT, involved in response to extracytoplasmic stress (Osmotic shock)</fullName>
    </submittedName>
</protein>
<dbReference type="PANTHER" id="PTHR33219:SF14">
    <property type="entry name" value="PROTEIN COFACTOR ASSEMBLY OF COMPLEX C SUBUNIT B CCB3, CHLOROPLASTIC-RELATED"/>
    <property type="match status" value="1"/>
</dbReference>
<dbReference type="Pfam" id="PF02325">
    <property type="entry name" value="CCB3_YggT"/>
    <property type="match status" value="1"/>
</dbReference>
<keyword evidence="2" id="KW-1133">Transmembrane helix</keyword>
<feature type="transmembrane region" description="Helical" evidence="2">
    <location>
        <begin position="71"/>
        <end position="91"/>
    </location>
</feature>
<dbReference type="PANTHER" id="PTHR33219">
    <property type="entry name" value="YLMG HOMOLOG PROTEIN 2, CHLOROPLASTIC"/>
    <property type="match status" value="1"/>
</dbReference>